<dbReference type="InterPro" id="IPR002347">
    <property type="entry name" value="SDR_fam"/>
</dbReference>
<protein>
    <recommendedName>
        <fullName evidence="6">NAD(P)-binding protein</fullName>
    </recommendedName>
</protein>
<evidence type="ECO:0000256" key="3">
    <source>
        <dbReference type="ARBA" id="ARBA00023002"/>
    </source>
</evidence>
<evidence type="ECO:0000313" key="4">
    <source>
        <dbReference type="EMBL" id="RDL31817.1"/>
    </source>
</evidence>
<dbReference type="AlphaFoldDB" id="A0A370TC42"/>
<dbReference type="STRING" id="2656787.A0A370TC42"/>
<evidence type="ECO:0008006" key="6">
    <source>
        <dbReference type="Google" id="ProtNLM"/>
    </source>
</evidence>
<keyword evidence="2" id="KW-0521">NADP</keyword>
<gene>
    <name evidence="4" type="ORF">BP5553_09219</name>
</gene>
<dbReference type="EMBL" id="NPIC01000011">
    <property type="protein sequence ID" value="RDL31817.1"/>
    <property type="molecule type" value="Genomic_DNA"/>
</dbReference>
<dbReference type="GO" id="GO:0005737">
    <property type="term" value="C:cytoplasm"/>
    <property type="evidence" value="ECO:0007669"/>
    <property type="project" value="TreeGrafter"/>
</dbReference>
<dbReference type="Proteomes" id="UP000254866">
    <property type="component" value="Unassembled WGS sequence"/>
</dbReference>
<dbReference type="PROSITE" id="PS00061">
    <property type="entry name" value="ADH_SHORT"/>
    <property type="match status" value="1"/>
</dbReference>
<dbReference type="GO" id="GO:0016616">
    <property type="term" value="F:oxidoreductase activity, acting on the CH-OH group of donors, NAD or NADP as acceptor"/>
    <property type="evidence" value="ECO:0007669"/>
    <property type="project" value="TreeGrafter"/>
</dbReference>
<organism evidence="4 5">
    <name type="scientific">Venustampulla echinocandica</name>
    <dbReference type="NCBI Taxonomy" id="2656787"/>
    <lineage>
        <taxon>Eukaryota</taxon>
        <taxon>Fungi</taxon>
        <taxon>Dikarya</taxon>
        <taxon>Ascomycota</taxon>
        <taxon>Pezizomycotina</taxon>
        <taxon>Leotiomycetes</taxon>
        <taxon>Helotiales</taxon>
        <taxon>Pleuroascaceae</taxon>
        <taxon>Venustampulla</taxon>
    </lineage>
</organism>
<name>A0A370TC42_9HELO</name>
<dbReference type="RefSeq" id="XP_031865749.1">
    <property type="nucleotide sequence ID" value="XM_032017842.1"/>
</dbReference>
<sequence length="315" mass="33662">MAEITINNEILASVRDKVVVVTGGANGIGAATVISYFHAGAHIFFGDWDEKSGVALEVSLATGSNPNGGSATFLRLDVRDYENQLKLFDTAVAKHGRVDQAVYSAGIAEPADWLSPEKFTLEGIKEVPKPLVDLIEINLIGSLYFTRIALAYFQQNSTHQDAVSKSITLVASAAGFKESSGLVAYSGSKHGMVGMVRSLRILTLPKFNVRINAICPWATDTAMVAGAVHLWHQNSLPLNSAEDIARIIQQVAADPAHNGKVVYCAGGIFVDIDEGINRTEPQWLGEKLAADLNRGQVMLGAGADWSTLGNTEQGI</sequence>
<dbReference type="PRINTS" id="PR00081">
    <property type="entry name" value="GDHRDH"/>
</dbReference>
<dbReference type="PANTHER" id="PTHR44229:SF4">
    <property type="entry name" value="15-HYDROXYPROSTAGLANDIN DEHYDROGENASE [NAD(+)]"/>
    <property type="match status" value="1"/>
</dbReference>
<evidence type="ECO:0000313" key="5">
    <source>
        <dbReference type="Proteomes" id="UP000254866"/>
    </source>
</evidence>
<keyword evidence="5" id="KW-1185">Reference proteome</keyword>
<dbReference type="PANTHER" id="PTHR44229">
    <property type="entry name" value="15-HYDROXYPROSTAGLANDIN DEHYDROGENASE [NAD(+)]"/>
    <property type="match status" value="1"/>
</dbReference>
<dbReference type="GeneID" id="43602068"/>
<reference evidence="4 5" key="1">
    <citation type="journal article" date="2018" name="IMA Fungus">
        <title>IMA Genome-F 9: Draft genome sequence of Annulohypoxylon stygium, Aspergillus mulundensis, Berkeleyomyces basicola (syn. Thielaviopsis basicola), Ceratocystis smalleyi, two Cercospora beticola strains, Coleophoma cylindrospora, Fusarium fracticaudum, Phialophora cf. hyalina, and Morchella septimelata.</title>
        <authorList>
            <person name="Wingfield B.D."/>
            <person name="Bills G.F."/>
            <person name="Dong Y."/>
            <person name="Huang W."/>
            <person name="Nel W.J."/>
            <person name="Swalarsk-Parry B.S."/>
            <person name="Vaghefi N."/>
            <person name="Wilken P.M."/>
            <person name="An Z."/>
            <person name="de Beer Z.W."/>
            <person name="De Vos L."/>
            <person name="Chen L."/>
            <person name="Duong T.A."/>
            <person name="Gao Y."/>
            <person name="Hammerbacher A."/>
            <person name="Kikkert J.R."/>
            <person name="Li Y."/>
            <person name="Li H."/>
            <person name="Li K."/>
            <person name="Li Q."/>
            <person name="Liu X."/>
            <person name="Ma X."/>
            <person name="Naidoo K."/>
            <person name="Pethybridge S.J."/>
            <person name="Sun J."/>
            <person name="Steenkamp E.T."/>
            <person name="van der Nest M.A."/>
            <person name="van Wyk S."/>
            <person name="Wingfield M.J."/>
            <person name="Xiong C."/>
            <person name="Yue Q."/>
            <person name="Zhang X."/>
        </authorList>
    </citation>
    <scope>NUCLEOTIDE SEQUENCE [LARGE SCALE GENOMIC DNA]</scope>
    <source>
        <strain evidence="4 5">BP 5553</strain>
    </source>
</reference>
<dbReference type="InterPro" id="IPR036291">
    <property type="entry name" value="NAD(P)-bd_dom_sf"/>
</dbReference>
<dbReference type="OrthoDB" id="37659at2759"/>
<dbReference type="SUPFAM" id="SSF51735">
    <property type="entry name" value="NAD(P)-binding Rossmann-fold domains"/>
    <property type="match status" value="1"/>
</dbReference>
<dbReference type="InterPro" id="IPR020904">
    <property type="entry name" value="Sc_DH/Rdtase_CS"/>
</dbReference>
<dbReference type="Pfam" id="PF00106">
    <property type="entry name" value="adh_short"/>
    <property type="match status" value="1"/>
</dbReference>
<proteinExistence type="inferred from homology"/>
<dbReference type="Gene3D" id="3.40.50.720">
    <property type="entry name" value="NAD(P)-binding Rossmann-like Domain"/>
    <property type="match status" value="1"/>
</dbReference>
<evidence type="ECO:0000256" key="2">
    <source>
        <dbReference type="ARBA" id="ARBA00022857"/>
    </source>
</evidence>
<evidence type="ECO:0000256" key="1">
    <source>
        <dbReference type="ARBA" id="ARBA00006484"/>
    </source>
</evidence>
<comment type="similarity">
    <text evidence="1">Belongs to the short-chain dehydrogenases/reductases (SDR) family.</text>
</comment>
<keyword evidence="3" id="KW-0560">Oxidoreductase</keyword>
<comment type="caution">
    <text evidence="4">The sequence shown here is derived from an EMBL/GenBank/DDBJ whole genome shotgun (WGS) entry which is preliminary data.</text>
</comment>
<accession>A0A370TC42</accession>